<dbReference type="PROSITE" id="PS50991">
    <property type="entry name" value="PYR_CT"/>
    <property type="match status" value="1"/>
</dbReference>
<evidence type="ECO:0000259" key="1">
    <source>
        <dbReference type="PROSITE" id="PS50991"/>
    </source>
</evidence>
<proteinExistence type="predicted"/>
<comment type="caution">
    <text evidence="2">The sequence shown here is derived from an EMBL/GenBank/DDBJ whole genome shotgun (WGS) entry which is preliminary data.</text>
</comment>
<dbReference type="InterPro" id="IPR050073">
    <property type="entry name" value="2-IPM_HCS-like"/>
</dbReference>
<dbReference type="GO" id="GO:0009098">
    <property type="term" value="P:L-leucine biosynthetic process"/>
    <property type="evidence" value="ECO:0007669"/>
    <property type="project" value="TreeGrafter"/>
</dbReference>
<name>A0AAD4XIF8_9MAGN</name>
<reference evidence="2" key="1">
    <citation type="submission" date="2022-04" db="EMBL/GenBank/DDBJ databases">
        <title>A functionally conserved STORR gene fusion in Papaver species that diverged 16.8 million years ago.</title>
        <authorList>
            <person name="Catania T."/>
        </authorList>
    </citation>
    <scope>NUCLEOTIDE SEQUENCE</scope>
    <source>
        <strain evidence="2">S-188037</strain>
    </source>
</reference>
<dbReference type="Gene3D" id="3.20.20.70">
    <property type="entry name" value="Aldolase class I"/>
    <property type="match status" value="1"/>
</dbReference>
<protein>
    <recommendedName>
        <fullName evidence="1">Pyruvate carboxyltransferase domain-containing protein</fullName>
    </recommendedName>
</protein>
<keyword evidence="3" id="KW-1185">Reference proteome</keyword>
<dbReference type="PANTHER" id="PTHR10277:SF9">
    <property type="entry name" value="2-ISOPROPYLMALATE SYNTHASE 1, CHLOROPLASTIC-RELATED"/>
    <property type="match status" value="1"/>
</dbReference>
<accession>A0AAD4XIF8</accession>
<dbReference type="Pfam" id="PF00682">
    <property type="entry name" value="HMGL-like"/>
    <property type="match status" value="1"/>
</dbReference>
<dbReference type="GO" id="GO:0003852">
    <property type="term" value="F:2-isopropylmalate synthase activity"/>
    <property type="evidence" value="ECO:0007669"/>
    <property type="project" value="TreeGrafter"/>
</dbReference>
<evidence type="ECO:0000313" key="2">
    <source>
        <dbReference type="EMBL" id="KAI3913479.1"/>
    </source>
</evidence>
<dbReference type="EMBL" id="JAJJMB010009474">
    <property type="protein sequence ID" value="KAI3913479.1"/>
    <property type="molecule type" value="Genomic_DNA"/>
</dbReference>
<dbReference type="AlphaFoldDB" id="A0AAD4XIF8"/>
<dbReference type="InterPro" id="IPR000891">
    <property type="entry name" value="PYR_CT"/>
</dbReference>
<dbReference type="Proteomes" id="UP001202328">
    <property type="component" value="Unassembled WGS sequence"/>
</dbReference>
<gene>
    <name evidence="2" type="ORF">MKW98_003958</name>
</gene>
<dbReference type="GO" id="GO:0009507">
    <property type="term" value="C:chloroplast"/>
    <property type="evidence" value="ECO:0007669"/>
    <property type="project" value="TreeGrafter"/>
</dbReference>
<dbReference type="InterPro" id="IPR013785">
    <property type="entry name" value="Aldolase_TIM"/>
</dbReference>
<feature type="domain" description="Pyruvate carboxyltransferase" evidence="1">
    <location>
        <begin position="16"/>
        <end position="274"/>
    </location>
</feature>
<dbReference type="PANTHER" id="PTHR10277">
    <property type="entry name" value="HOMOCITRATE SYNTHASE-RELATED"/>
    <property type="match status" value="1"/>
</dbReference>
<sequence length="279" mass="30267">MEHEYIPNIISDPSYIRISDSTLRHVEQHPTNDTAALTNQDKLAIAHQLAKLGVDVIEAGFPNVGNNNPNSSDGEQVPVICGFVRCNKAADIFTTWEAVKFAKKPRIHVMTTSKDQIRSREEIAIARDMVSYARSLGCSDIEFGVQDVVRSDKEYLYEVLGEVIRAGTTTINISDTGGYILPSEFGALIADIKSNTPGIENVIISTHCCNVLGLSTANTLAGSYAGARQAGVSVNNIGKIPGNAFLEEVVIAINCRRRQQLGSLYTGINIEQIAITSLM</sequence>
<evidence type="ECO:0000313" key="3">
    <source>
        <dbReference type="Proteomes" id="UP001202328"/>
    </source>
</evidence>
<organism evidence="2 3">
    <name type="scientific">Papaver atlanticum</name>
    <dbReference type="NCBI Taxonomy" id="357466"/>
    <lineage>
        <taxon>Eukaryota</taxon>
        <taxon>Viridiplantae</taxon>
        <taxon>Streptophyta</taxon>
        <taxon>Embryophyta</taxon>
        <taxon>Tracheophyta</taxon>
        <taxon>Spermatophyta</taxon>
        <taxon>Magnoliopsida</taxon>
        <taxon>Ranunculales</taxon>
        <taxon>Papaveraceae</taxon>
        <taxon>Papaveroideae</taxon>
        <taxon>Papaver</taxon>
    </lineage>
</organism>
<dbReference type="SUPFAM" id="SSF51569">
    <property type="entry name" value="Aldolase"/>
    <property type="match status" value="1"/>
</dbReference>
<feature type="non-terminal residue" evidence="2">
    <location>
        <position position="279"/>
    </location>
</feature>